<name>A0A2S4RT31_CITAM</name>
<proteinExistence type="predicted"/>
<evidence type="ECO:0000313" key="1">
    <source>
        <dbReference type="EMBL" id="POU62807.1"/>
    </source>
</evidence>
<dbReference type="Proteomes" id="UP000237003">
    <property type="component" value="Unassembled WGS sequence"/>
</dbReference>
<accession>A0A2S4RT31</accession>
<dbReference type="AlphaFoldDB" id="A0A2S4RT31"/>
<comment type="caution">
    <text evidence="1">The sequence shown here is derived from an EMBL/GenBank/DDBJ whole genome shotgun (WGS) entry which is preliminary data.</text>
</comment>
<reference evidence="1 2" key="1">
    <citation type="submission" date="2018-01" db="EMBL/GenBank/DDBJ databases">
        <title>Complete genome sequences of 14 Citrobacter spp. isolated from plant in Canada.</title>
        <authorList>
            <person name="Bhandare S.G."/>
            <person name="Colavecchio A."/>
            <person name="Jeukens J."/>
            <person name="Emond-Rheault J.-G."/>
            <person name="Freschi L."/>
            <person name="Hamel J."/>
            <person name="Kukavica-Ibrulj I."/>
            <person name="Levesque R."/>
            <person name="Goodridge L."/>
        </authorList>
    </citation>
    <scope>NUCLEOTIDE SEQUENCE [LARGE SCALE GENOMIC DNA]</scope>
    <source>
        <strain evidence="1 2">S1285</strain>
    </source>
</reference>
<evidence type="ECO:0000313" key="2">
    <source>
        <dbReference type="Proteomes" id="UP000237003"/>
    </source>
</evidence>
<organism evidence="1 2">
    <name type="scientific">Citrobacter amalonaticus</name>
    <dbReference type="NCBI Taxonomy" id="35703"/>
    <lineage>
        <taxon>Bacteria</taxon>
        <taxon>Pseudomonadati</taxon>
        <taxon>Pseudomonadota</taxon>
        <taxon>Gammaproteobacteria</taxon>
        <taxon>Enterobacterales</taxon>
        <taxon>Enterobacteriaceae</taxon>
        <taxon>Citrobacter</taxon>
    </lineage>
</organism>
<protein>
    <submittedName>
        <fullName evidence="1">Uncharacterized protein</fullName>
    </submittedName>
</protein>
<gene>
    <name evidence="1" type="ORF">C3430_21775</name>
</gene>
<dbReference type="EMBL" id="PQLX01000009">
    <property type="protein sequence ID" value="POU62807.1"/>
    <property type="molecule type" value="Genomic_DNA"/>
</dbReference>
<sequence length="69" mass="7862">MSVGPENSVITERLLAATAMKTSRYIQNFYCYQPQYGQSEVMSPTSEKSSSFKKQTKNEQYPIFGRKIG</sequence>